<dbReference type="PROSITE" id="PS51186">
    <property type="entry name" value="GNAT"/>
    <property type="match status" value="1"/>
</dbReference>
<evidence type="ECO:0000313" key="3">
    <source>
        <dbReference type="Proteomes" id="UP000291144"/>
    </source>
</evidence>
<feature type="domain" description="N-acetyltransferase" evidence="1">
    <location>
        <begin position="120"/>
        <end position="258"/>
    </location>
</feature>
<dbReference type="InterPro" id="IPR000182">
    <property type="entry name" value="GNAT_dom"/>
</dbReference>
<dbReference type="SUPFAM" id="SSF55729">
    <property type="entry name" value="Acyl-CoA N-acyltransferases (Nat)"/>
    <property type="match status" value="1"/>
</dbReference>
<keyword evidence="3" id="KW-1185">Reference proteome</keyword>
<name>A0A4R0K2C6_9ACTN</name>
<dbReference type="GO" id="GO:0016747">
    <property type="term" value="F:acyltransferase activity, transferring groups other than amino-acyl groups"/>
    <property type="evidence" value="ECO:0007669"/>
    <property type="project" value="InterPro"/>
</dbReference>
<evidence type="ECO:0000313" key="2">
    <source>
        <dbReference type="EMBL" id="TCC51878.1"/>
    </source>
</evidence>
<dbReference type="Proteomes" id="UP000291144">
    <property type="component" value="Unassembled WGS sequence"/>
</dbReference>
<sequence length="258" mass="27142">MDIGTRIARAQLAGLARSRRQIVAGPLTGLLSDDDAWYLSGMVASEPGEPFDRDDVPEMLAIVRKAFAAEGRWLSAELIEEASPGLAGVLEANGMTIVSRTPLLVVEPDGLQEPGVPAGVTGSVVSSEAEQAEANAVSADAYEAEDSAFEFRPDPADGGWVVIRHDDVPVASALWTAVSDGVTEIAGVATRHSHRRRGFGSIATAYATRQAFELAGATLAWLTPGDDGSDRIYRRLGYAPKATAVHLGDPGGHLADLR</sequence>
<dbReference type="InterPro" id="IPR016181">
    <property type="entry name" value="Acyl_CoA_acyltransferase"/>
</dbReference>
<comment type="caution">
    <text evidence="2">The sequence shown here is derived from an EMBL/GenBank/DDBJ whole genome shotgun (WGS) entry which is preliminary data.</text>
</comment>
<dbReference type="CDD" id="cd04301">
    <property type="entry name" value="NAT_SF"/>
    <property type="match status" value="1"/>
</dbReference>
<organism evidence="2 3">
    <name type="scientific">Kribbella pittospori</name>
    <dbReference type="NCBI Taxonomy" id="722689"/>
    <lineage>
        <taxon>Bacteria</taxon>
        <taxon>Bacillati</taxon>
        <taxon>Actinomycetota</taxon>
        <taxon>Actinomycetes</taxon>
        <taxon>Propionibacteriales</taxon>
        <taxon>Kribbellaceae</taxon>
        <taxon>Kribbella</taxon>
    </lineage>
</organism>
<dbReference type="Pfam" id="PF00583">
    <property type="entry name" value="Acetyltransf_1"/>
    <property type="match status" value="1"/>
</dbReference>
<protein>
    <submittedName>
        <fullName evidence="2">GNAT family N-acetyltransferase</fullName>
    </submittedName>
</protein>
<proteinExistence type="predicted"/>
<gene>
    <name evidence="2" type="ORF">E0H73_40675</name>
</gene>
<reference evidence="2 3" key="1">
    <citation type="submission" date="2019-02" db="EMBL/GenBank/DDBJ databases">
        <title>Kribbella capetownensis sp. nov. and Kribbella speibonae sp. nov., isolated from soil.</title>
        <authorList>
            <person name="Curtis S.M."/>
            <person name="Norton I."/>
            <person name="Everest G.J."/>
            <person name="Meyers P.R."/>
        </authorList>
    </citation>
    <scope>NUCLEOTIDE SEQUENCE [LARGE SCALE GENOMIC DNA]</scope>
    <source>
        <strain evidence="2 3">NRRL B-24813</strain>
    </source>
</reference>
<dbReference type="EMBL" id="SJKB01000022">
    <property type="protein sequence ID" value="TCC51878.1"/>
    <property type="molecule type" value="Genomic_DNA"/>
</dbReference>
<dbReference type="RefSeq" id="WP_131365792.1">
    <property type="nucleotide sequence ID" value="NZ_SJKB01000022.1"/>
</dbReference>
<dbReference type="OrthoDB" id="3814600at2"/>
<dbReference type="AlphaFoldDB" id="A0A4R0K2C6"/>
<keyword evidence="2" id="KW-0808">Transferase</keyword>
<dbReference type="Gene3D" id="3.40.630.30">
    <property type="match status" value="1"/>
</dbReference>
<accession>A0A4R0K2C6</accession>
<evidence type="ECO:0000259" key="1">
    <source>
        <dbReference type="PROSITE" id="PS51186"/>
    </source>
</evidence>